<dbReference type="PANTHER" id="PTHR43616">
    <property type="entry name" value="GLYCEROL DEHYDROGENASE"/>
    <property type="match status" value="1"/>
</dbReference>
<dbReference type="PANTHER" id="PTHR43616:SF3">
    <property type="entry name" value="HYDROXYCARBOXYLATE DEHYDROGENASE A"/>
    <property type="match status" value="1"/>
</dbReference>
<evidence type="ECO:0000313" key="4">
    <source>
        <dbReference type="EMBL" id="MBP2032933.1"/>
    </source>
</evidence>
<dbReference type="Gene3D" id="3.40.50.1970">
    <property type="match status" value="1"/>
</dbReference>
<sequence length="362" mass="40511">MIKIKTPKYYINEYDILQDSGKYILKFANNVLIVGGKTSLSATKGALLESLKSEKIKYHVEYFHGYCSFENIDKFAEIAKQLKVNGIIGVGGGTVMDIVKAVGEKINIPVITVPTIAATCASWSALSVIYDDDGKHKDFYILKNSPIIVLADTRIILEAPKRYLNAGIGDTIVKWYEYIPYLSKNYNDITLNIGLQISKLALNILEDYIENLNTPDIKELRYKDVIDSIFMLAGLVGSISSEKSRVAIGHTIHNSLTHIKDTRETLHGEKVIFGLLVQFILEKRNKEEVKKIINYLKLLNLPITLGQLGIKENVDSKISSIVNGVKFDSEKIDGLNFKIDKDSIREAIIKVDELGRASLENV</sequence>
<evidence type="ECO:0000259" key="3">
    <source>
        <dbReference type="Pfam" id="PF00465"/>
    </source>
</evidence>
<protein>
    <submittedName>
        <fullName evidence="4">Glycerol dehydrogenase</fullName>
        <ecNumber evidence="4">1.1.1.6</ecNumber>
    </submittedName>
</protein>
<dbReference type="GO" id="GO:0008888">
    <property type="term" value="F:glycerol dehydrogenase (NAD+) activity"/>
    <property type="evidence" value="ECO:0007669"/>
    <property type="project" value="UniProtKB-EC"/>
</dbReference>
<dbReference type="EMBL" id="JAGGLM010000008">
    <property type="protein sequence ID" value="MBP2032933.1"/>
    <property type="molecule type" value="Genomic_DNA"/>
</dbReference>
<feature type="domain" description="Alcohol dehydrogenase iron-type/glycerol dehydrogenase GldA" evidence="3">
    <location>
        <begin position="7"/>
        <end position="152"/>
    </location>
</feature>
<gene>
    <name evidence="4" type="ORF">J2Z42_001612</name>
</gene>
<keyword evidence="2 4" id="KW-0560">Oxidoreductase</keyword>
<dbReference type="SUPFAM" id="SSF56796">
    <property type="entry name" value="Dehydroquinate synthase-like"/>
    <property type="match status" value="1"/>
</dbReference>
<organism evidence="4 5">
    <name type="scientific">Clostridium algifaecis</name>
    <dbReference type="NCBI Taxonomy" id="1472040"/>
    <lineage>
        <taxon>Bacteria</taxon>
        <taxon>Bacillati</taxon>
        <taxon>Bacillota</taxon>
        <taxon>Clostridia</taxon>
        <taxon>Eubacteriales</taxon>
        <taxon>Clostridiaceae</taxon>
        <taxon>Clostridium</taxon>
    </lineage>
</organism>
<dbReference type="RefSeq" id="WP_209702088.1">
    <property type="nucleotide sequence ID" value="NZ_JAGGLM010000008.1"/>
</dbReference>
<dbReference type="Proteomes" id="UP001519307">
    <property type="component" value="Unassembled WGS sequence"/>
</dbReference>
<keyword evidence="5" id="KW-1185">Reference proteome</keyword>
<dbReference type="InterPro" id="IPR016205">
    <property type="entry name" value="Glycerol_DH"/>
</dbReference>
<proteinExistence type="predicted"/>
<dbReference type="Pfam" id="PF00465">
    <property type="entry name" value="Fe-ADH"/>
    <property type="match status" value="1"/>
</dbReference>
<reference evidence="4 5" key="1">
    <citation type="submission" date="2021-03" db="EMBL/GenBank/DDBJ databases">
        <title>Genomic Encyclopedia of Type Strains, Phase IV (KMG-IV): sequencing the most valuable type-strain genomes for metagenomic binning, comparative biology and taxonomic classification.</title>
        <authorList>
            <person name="Goeker M."/>
        </authorList>
    </citation>
    <scope>NUCLEOTIDE SEQUENCE [LARGE SCALE GENOMIC DNA]</scope>
    <source>
        <strain evidence="4 5">DSM 28783</strain>
    </source>
</reference>
<comment type="caution">
    <text evidence="4">The sequence shown here is derived from an EMBL/GenBank/DDBJ whole genome shotgun (WGS) entry which is preliminary data.</text>
</comment>
<dbReference type="InterPro" id="IPR001670">
    <property type="entry name" value="ADH_Fe/GldA"/>
</dbReference>
<evidence type="ECO:0000256" key="2">
    <source>
        <dbReference type="ARBA" id="ARBA00023002"/>
    </source>
</evidence>
<accession>A0ABS4KSB7</accession>
<keyword evidence="1" id="KW-0479">Metal-binding</keyword>
<evidence type="ECO:0000313" key="5">
    <source>
        <dbReference type="Proteomes" id="UP001519307"/>
    </source>
</evidence>
<evidence type="ECO:0000256" key="1">
    <source>
        <dbReference type="ARBA" id="ARBA00022723"/>
    </source>
</evidence>
<dbReference type="Gene3D" id="1.20.1090.10">
    <property type="entry name" value="Dehydroquinate synthase-like - alpha domain"/>
    <property type="match status" value="1"/>
</dbReference>
<name>A0ABS4KSB7_9CLOT</name>
<dbReference type="EC" id="1.1.1.6" evidence="4"/>
<dbReference type="PIRSF" id="PIRSF000112">
    <property type="entry name" value="Glycerol_dehydrogenase"/>
    <property type="match status" value="1"/>
</dbReference>
<dbReference type="CDD" id="cd08550">
    <property type="entry name" value="GlyDH-like"/>
    <property type="match status" value="1"/>
</dbReference>